<reference evidence="5 6" key="1">
    <citation type="submission" date="2018-03" db="EMBL/GenBank/DDBJ databases">
        <title>Genomic Encyclopedia of Archaeal and Bacterial Type Strains, Phase II (KMG-II): from individual species to whole genera.</title>
        <authorList>
            <person name="Goeker M."/>
        </authorList>
    </citation>
    <scope>NUCLEOTIDE SEQUENCE [LARGE SCALE GENOMIC DNA]</scope>
    <source>
        <strain evidence="5 6">DSM 44889</strain>
    </source>
</reference>
<dbReference type="CDD" id="cd03801">
    <property type="entry name" value="GT4_PimA-like"/>
    <property type="match status" value="1"/>
</dbReference>
<feature type="domain" description="Glycosyl transferase family 1" evidence="3">
    <location>
        <begin position="197"/>
        <end position="358"/>
    </location>
</feature>
<dbReference type="OrthoDB" id="6286688at2"/>
<proteinExistence type="predicted"/>
<protein>
    <submittedName>
        <fullName evidence="5">Rhamnosyl/mannosyltransferase</fullName>
    </submittedName>
</protein>
<dbReference type="RefSeq" id="WP_146211058.1">
    <property type="nucleotide sequence ID" value="NZ_QGDQ01000002.1"/>
</dbReference>
<dbReference type="InterPro" id="IPR028098">
    <property type="entry name" value="Glyco_trans_4-like_N"/>
</dbReference>
<dbReference type="Pfam" id="PF00534">
    <property type="entry name" value="Glycos_transf_1"/>
    <property type="match status" value="1"/>
</dbReference>
<evidence type="ECO:0000256" key="1">
    <source>
        <dbReference type="ARBA" id="ARBA00022676"/>
    </source>
</evidence>
<keyword evidence="1 5" id="KW-0328">Glycosyltransferase</keyword>
<dbReference type="InterPro" id="IPR050194">
    <property type="entry name" value="Glycosyltransferase_grp1"/>
</dbReference>
<comment type="caution">
    <text evidence="5">The sequence shown here is derived from an EMBL/GenBank/DDBJ whole genome shotgun (WGS) entry which is preliminary data.</text>
</comment>
<dbReference type="GO" id="GO:0016757">
    <property type="term" value="F:glycosyltransferase activity"/>
    <property type="evidence" value="ECO:0007669"/>
    <property type="project" value="UniProtKB-KW"/>
</dbReference>
<keyword evidence="6" id="KW-1185">Reference proteome</keyword>
<dbReference type="Pfam" id="PF13579">
    <property type="entry name" value="Glyco_trans_4_4"/>
    <property type="match status" value="1"/>
</dbReference>
<dbReference type="InterPro" id="IPR001296">
    <property type="entry name" value="Glyco_trans_1"/>
</dbReference>
<dbReference type="Gene3D" id="3.40.50.2000">
    <property type="entry name" value="Glycogen Phosphorylase B"/>
    <property type="match status" value="2"/>
</dbReference>
<accession>A0A316ADP8</accession>
<dbReference type="SUPFAM" id="SSF53756">
    <property type="entry name" value="UDP-Glycosyltransferase/glycogen phosphorylase"/>
    <property type="match status" value="1"/>
</dbReference>
<evidence type="ECO:0000259" key="4">
    <source>
        <dbReference type="Pfam" id="PF13579"/>
    </source>
</evidence>
<keyword evidence="2 5" id="KW-0808">Transferase</keyword>
<evidence type="ECO:0000256" key="2">
    <source>
        <dbReference type="ARBA" id="ARBA00022679"/>
    </source>
</evidence>
<dbReference type="PANTHER" id="PTHR45947">
    <property type="entry name" value="SULFOQUINOVOSYL TRANSFERASE SQD2"/>
    <property type="match status" value="1"/>
</dbReference>
<sequence length="383" mass="40188">MSAAADRLLVLSGYYPPHVGGVEVCAQRYAEALARRGWAVHVLTSTLGASPDRTERPRKNPTPGQVVVSRLEGWEVAHTPLLPGLLTAAWRAARGATVHLHTGHATTDVAAWVAARLRRSPLVVHFHMDLPASGVVGAVVLPLYKRWVLSAVLRSATRVVVLTDAQREHVVGTHGVRPERVAVVPNGVDELFAALPRSERRSDEPLRVLSVCRLVPQKEPGVLLQSLALTGGALTATLVGDGELAPALADLADELDLGERLRLTGALSGKALHAEFSAAQVFVVTSAVEGMPLALLEAMAAGLTPVVRDLPELRSVVGDAGVLVPVDDPADAPAAFAAALDALAADPARCAELGRAARVAAAGRTWEQSADLLDDVLLAEVVV</sequence>
<dbReference type="AlphaFoldDB" id="A0A316ADP8"/>
<dbReference type="GO" id="GO:1901137">
    <property type="term" value="P:carbohydrate derivative biosynthetic process"/>
    <property type="evidence" value="ECO:0007669"/>
    <property type="project" value="UniProtKB-ARBA"/>
</dbReference>
<evidence type="ECO:0000313" key="5">
    <source>
        <dbReference type="EMBL" id="PWJ55732.1"/>
    </source>
</evidence>
<dbReference type="EMBL" id="QGDQ01000002">
    <property type="protein sequence ID" value="PWJ55732.1"/>
    <property type="molecule type" value="Genomic_DNA"/>
</dbReference>
<gene>
    <name evidence="5" type="ORF">BXY45_10295</name>
</gene>
<organism evidence="5 6">
    <name type="scientific">Quadrisphaera granulorum</name>
    <dbReference type="NCBI Taxonomy" id="317664"/>
    <lineage>
        <taxon>Bacteria</taxon>
        <taxon>Bacillati</taxon>
        <taxon>Actinomycetota</taxon>
        <taxon>Actinomycetes</taxon>
        <taxon>Kineosporiales</taxon>
        <taxon>Kineosporiaceae</taxon>
        <taxon>Quadrisphaera</taxon>
    </lineage>
</organism>
<evidence type="ECO:0000259" key="3">
    <source>
        <dbReference type="Pfam" id="PF00534"/>
    </source>
</evidence>
<dbReference type="PANTHER" id="PTHR45947:SF3">
    <property type="entry name" value="SULFOQUINOVOSYL TRANSFERASE SQD2"/>
    <property type="match status" value="1"/>
</dbReference>
<dbReference type="Proteomes" id="UP000245469">
    <property type="component" value="Unassembled WGS sequence"/>
</dbReference>
<evidence type="ECO:0000313" key="6">
    <source>
        <dbReference type="Proteomes" id="UP000245469"/>
    </source>
</evidence>
<name>A0A316ADP8_9ACTN</name>
<feature type="domain" description="Glycosyltransferase subfamily 4-like N-terminal" evidence="4">
    <location>
        <begin position="20"/>
        <end position="187"/>
    </location>
</feature>